<dbReference type="RefSeq" id="XP_041552138.1">
    <property type="nucleotide sequence ID" value="XM_041699010.1"/>
</dbReference>
<protein>
    <recommendedName>
        <fullName evidence="4">Six-hairpin glycosidase-like protein</fullName>
    </recommendedName>
</protein>
<dbReference type="Proteomes" id="UP000654913">
    <property type="component" value="Chromosome 2"/>
</dbReference>
<sequence>MSTTHGITESQVHSTIELLINQLVGLKDKTEEYLYHLPDGRTIDTKSWDGWDWTHGVGLYGIWKYYELTGKPEHLQIIEDWFSNHFKAGSTEKNINTVSVFLTLAYVYEETGNKTYLPWLESWAEWAYHDLPRTEYGGMQHITYVKTNHQQLWDDTLMMTALPLAKTGMLLNRPHYVEEALRQMLTLIQYLFDKDTGLFFHGWEFDITESLRAGHNFANARWARGNSWLTIVIPEMLELLEGGDGSSLSSSPALGALRSHLINTLTAQCRALARLQEPSGLWRTLLDCPASEGSYPEASATAGFAYGILKARRKRILPADVGSGCAERTYDGIAMAAMKAVLDNVSSDGELMQVSFGTGMGDTLQFYKDIKKTAMPYGQAMAIMALAEILRRFY</sequence>
<evidence type="ECO:0000256" key="1">
    <source>
        <dbReference type="ARBA" id="ARBA00022801"/>
    </source>
</evidence>
<dbReference type="PANTHER" id="PTHR33886">
    <property type="entry name" value="UNSATURATED RHAMNOGALACTURONAN HYDROLASE (EUROFUNG)"/>
    <property type="match status" value="1"/>
</dbReference>
<accession>A0A7R8AHS5</accession>
<evidence type="ECO:0000313" key="2">
    <source>
        <dbReference type="EMBL" id="BCS19944.1"/>
    </source>
</evidence>
<name>A0A7R8AHS5_9EURO</name>
<evidence type="ECO:0000313" key="3">
    <source>
        <dbReference type="Proteomes" id="UP000654913"/>
    </source>
</evidence>
<keyword evidence="3" id="KW-1185">Reference proteome</keyword>
<proteinExistence type="predicted"/>
<dbReference type="AlphaFoldDB" id="A0A7R8AHS5"/>
<dbReference type="OrthoDB" id="2305845at2759"/>
<dbReference type="Gene3D" id="1.50.10.10">
    <property type="match status" value="1"/>
</dbReference>
<dbReference type="InterPro" id="IPR010905">
    <property type="entry name" value="Glyco_hydro_88"/>
</dbReference>
<dbReference type="InterPro" id="IPR008928">
    <property type="entry name" value="6-hairpin_glycosidase_sf"/>
</dbReference>
<dbReference type="InterPro" id="IPR052043">
    <property type="entry name" value="PolySaccharide_Degr_Enz"/>
</dbReference>
<dbReference type="PANTHER" id="PTHR33886:SF8">
    <property type="entry name" value="UNSATURATED RHAMNOGALACTURONAN HYDROLASE (EUROFUNG)"/>
    <property type="match status" value="1"/>
</dbReference>
<dbReference type="GO" id="GO:0016787">
    <property type="term" value="F:hydrolase activity"/>
    <property type="evidence" value="ECO:0007669"/>
    <property type="project" value="UniProtKB-KW"/>
</dbReference>
<reference evidence="2" key="2">
    <citation type="submission" date="2021-02" db="EMBL/GenBank/DDBJ databases">
        <title>Aspergillus puulaauensis MK2 genome sequence.</title>
        <authorList>
            <person name="Futagami T."/>
            <person name="Mori K."/>
            <person name="Kadooka C."/>
            <person name="Tanaka T."/>
        </authorList>
    </citation>
    <scope>NUCLEOTIDE SEQUENCE</scope>
    <source>
        <strain evidence="2">MK2</strain>
    </source>
</reference>
<dbReference type="InterPro" id="IPR012341">
    <property type="entry name" value="6hp_glycosidase-like_sf"/>
</dbReference>
<reference evidence="2" key="1">
    <citation type="submission" date="2021-01" db="EMBL/GenBank/DDBJ databases">
        <authorList>
            <consortium name="Aspergillus puulaauensis MK2 genome sequencing consortium"/>
            <person name="Kazuki M."/>
            <person name="Futagami T."/>
        </authorList>
    </citation>
    <scope>NUCLEOTIDE SEQUENCE</scope>
    <source>
        <strain evidence="2">MK2</strain>
    </source>
</reference>
<dbReference type="GeneID" id="64969949"/>
<evidence type="ECO:0008006" key="4">
    <source>
        <dbReference type="Google" id="ProtNLM"/>
    </source>
</evidence>
<gene>
    <name evidence="2" type="ORF">APUU_20376S</name>
</gene>
<dbReference type="GO" id="GO:0005975">
    <property type="term" value="P:carbohydrate metabolic process"/>
    <property type="evidence" value="ECO:0007669"/>
    <property type="project" value="InterPro"/>
</dbReference>
<dbReference type="KEGG" id="apuu:APUU_20376S"/>
<dbReference type="EMBL" id="AP024444">
    <property type="protein sequence ID" value="BCS19944.1"/>
    <property type="molecule type" value="Genomic_DNA"/>
</dbReference>
<keyword evidence="1" id="KW-0378">Hydrolase</keyword>
<dbReference type="SUPFAM" id="SSF48208">
    <property type="entry name" value="Six-hairpin glycosidases"/>
    <property type="match status" value="1"/>
</dbReference>
<dbReference type="Pfam" id="PF07470">
    <property type="entry name" value="Glyco_hydro_88"/>
    <property type="match status" value="1"/>
</dbReference>
<organism evidence="2 3">
    <name type="scientific">Aspergillus puulaauensis</name>
    <dbReference type="NCBI Taxonomy" id="1220207"/>
    <lineage>
        <taxon>Eukaryota</taxon>
        <taxon>Fungi</taxon>
        <taxon>Dikarya</taxon>
        <taxon>Ascomycota</taxon>
        <taxon>Pezizomycotina</taxon>
        <taxon>Eurotiomycetes</taxon>
        <taxon>Eurotiomycetidae</taxon>
        <taxon>Eurotiales</taxon>
        <taxon>Aspergillaceae</taxon>
        <taxon>Aspergillus</taxon>
    </lineage>
</organism>